<accession>A0ABV6W1E2</accession>
<gene>
    <name evidence="2" type="ORF">ACEZDE_24670</name>
</gene>
<organism evidence="2 3">
    <name type="scientific">Streptacidiphilus cavernicola</name>
    <dbReference type="NCBI Taxonomy" id="3342716"/>
    <lineage>
        <taxon>Bacteria</taxon>
        <taxon>Bacillati</taxon>
        <taxon>Actinomycetota</taxon>
        <taxon>Actinomycetes</taxon>
        <taxon>Kitasatosporales</taxon>
        <taxon>Streptomycetaceae</taxon>
        <taxon>Streptacidiphilus</taxon>
    </lineage>
</organism>
<keyword evidence="3" id="KW-1185">Reference proteome</keyword>
<evidence type="ECO:0000313" key="3">
    <source>
        <dbReference type="Proteomes" id="UP001592531"/>
    </source>
</evidence>
<proteinExistence type="predicted"/>
<feature type="region of interest" description="Disordered" evidence="1">
    <location>
        <begin position="99"/>
        <end position="129"/>
    </location>
</feature>
<sequence>MTTITRTIAPSSPERFSRSIVAALTKCGIQHGEFAEALGWSKTSFSKRMRLEVDWRLGEADSVARLFGMEQWDMCQGPGDWVDQLDVAGVRQLIATLRSRTPCPNGPEGLSEPLGVGPASSLSGDITPP</sequence>
<dbReference type="RefSeq" id="WP_380539810.1">
    <property type="nucleotide sequence ID" value="NZ_JBHFAB010000021.1"/>
</dbReference>
<dbReference type="EMBL" id="JBHFAB010000021">
    <property type="protein sequence ID" value="MFC1419806.1"/>
    <property type="molecule type" value="Genomic_DNA"/>
</dbReference>
<feature type="compositionally biased region" description="Polar residues" evidence="1">
    <location>
        <begin position="120"/>
        <end position="129"/>
    </location>
</feature>
<dbReference type="Proteomes" id="UP001592531">
    <property type="component" value="Unassembled WGS sequence"/>
</dbReference>
<reference evidence="2 3" key="1">
    <citation type="submission" date="2024-09" db="EMBL/GenBank/DDBJ databases">
        <authorList>
            <person name="Lee S.D."/>
        </authorList>
    </citation>
    <scope>NUCLEOTIDE SEQUENCE [LARGE SCALE GENOMIC DNA]</scope>
    <source>
        <strain evidence="2 3">N8-3</strain>
    </source>
</reference>
<name>A0ABV6W1E2_9ACTN</name>
<comment type="caution">
    <text evidence="2">The sequence shown here is derived from an EMBL/GenBank/DDBJ whole genome shotgun (WGS) entry which is preliminary data.</text>
</comment>
<evidence type="ECO:0000256" key="1">
    <source>
        <dbReference type="SAM" id="MobiDB-lite"/>
    </source>
</evidence>
<evidence type="ECO:0008006" key="4">
    <source>
        <dbReference type="Google" id="ProtNLM"/>
    </source>
</evidence>
<protein>
    <recommendedName>
        <fullName evidence="4">XRE family transcriptional regulator</fullName>
    </recommendedName>
</protein>
<evidence type="ECO:0000313" key="2">
    <source>
        <dbReference type="EMBL" id="MFC1419806.1"/>
    </source>
</evidence>